<sequence>MAEQAPLHVPFSYQSESFNCGPHTLRLVMQFLGNDVDESKLREYGKTTIEEGTSCENMTRAARLAHFWAYGSFDGKIEDLEHFFKLGYPAIVQSRGVRKPHRFTTRTSPCTTRSRPTQLIRAVRTCASRLTNFSNFGVVARGAAKRIGSSSSQKISSTSVL</sequence>
<organism evidence="2 3">
    <name type="scientific">Candidatus Kaiserbacteria bacterium GW2011_GWA2_52_12</name>
    <dbReference type="NCBI Taxonomy" id="1618671"/>
    <lineage>
        <taxon>Bacteria</taxon>
        <taxon>Candidatus Kaiseribacteriota</taxon>
    </lineage>
</organism>
<proteinExistence type="predicted"/>
<accession>A0A0G1WXM0</accession>
<dbReference type="GO" id="GO:0005524">
    <property type="term" value="F:ATP binding"/>
    <property type="evidence" value="ECO:0007669"/>
    <property type="project" value="InterPro"/>
</dbReference>
<dbReference type="Gene3D" id="3.90.70.10">
    <property type="entry name" value="Cysteine proteinases"/>
    <property type="match status" value="1"/>
</dbReference>
<gene>
    <name evidence="2" type="ORF">UY67_C0020G0002</name>
</gene>
<comment type="caution">
    <text evidence="2">The sequence shown here is derived from an EMBL/GenBank/DDBJ whole genome shotgun (WGS) entry which is preliminary data.</text>
</comment>
<dbReference type="AlphaFoldDB" id="A0A0G1WXM0"/>
<dbReference type="GO" id="GO:0016020">
    <property type="term" value="C:membrane"/>
    <property type="evidence" value="ECO:0007669"/>
    <property type="project" value="InterPro"/>
</dbReference>
<dbReference type="STRING" id="1618671.UY67_C0020G0002"/>
<dbReference type="Pfam" id="PF03412">
    <property type="entry name" value="Peptidase_C39"/>
    <property type="match status" value="1"/>
</dbReference>
<evidence type="ECO:0000313" key="2">
    <source>
        <dbReference type="EMBL" id="KKW23608.1"/>
    </source>
</evidence>
<dbReference type="InterPro" id="IPR005074">
    <property type="entry name" value="Peptidase_C39"/>
</dbReference>
<protein>
    <recommendedName>
        <fullName evidence="1">Peptidase C39 domain-containing protein</fullName>
    </recommendedName>
</protein>
<evidence type="ECO:0000259" key="1">
    <source>
        <dbReference type="Pfam" id="PF03412"/>
    </source>
</evidence>
<dbReference type="EMBL" id="LCQW01000020">
    <property type="protein sequence ID" value="KKW23608.1"/>
    <property type="molecule type" value="Genomic_DNA"/>
</dbReference>
<dbReference type="GO" id="GO:0008233">
    <property type="term" value="F:peptidase activity"/>
    <property type="evidence" value="ECO:0007669"/>
    <property type="project" value="InterPro"/>
</dbReference>
<name>A0A0G1WXM0_9BACT</name>
<reference evidence="2 3" key="1">
    <citation type="journal article" date="2015" name="Nature">
        <title>rRNA introns, odd ribosomes, and small enigmatic genomes across a large radiation of phyla.</title>
        <authorList>
            <person name="Brown C.T."/>
            <person name="Hug L.A."/>
            <person name="Thomas B.C."/>
            <person name="Sharon I."/>
            <person name="Castelle C.J."/>
            <person name="Singh A."/>
            <person name="Wilkins M.J."/>
            <person name="Williams K.H."/>
            <person name="Banfield J.F."/>
        </authorList>
    </citation>
    <scope>NUCLEOTIDE SEQUENCE [LARGE SCALE GENOMIC DNA]</scope>
</reference>
<feature type="domain" description="Peptidase C39" evidence="1">
    <location>
        <begin position="9"/>
        <end position="93"/>
    </location>
</feature>
<evidence type="ECO:0000313" key="3">
    <source>
        <dbReference type="Proteomes" id="UP000034273"/>
    </source>
</evidence>
<dbReference type="Proteomes" id="UP000034273">
    <property type="component" value="Unassembled WGS sequence"/>
</dbReference>
<dbReference type="GO" id="GO:0006508">
    <property type="term" value="P:proteolysis"/>
    <property type="evidence" value="ECO:0007669"/>
    <property type="project" value="InterPro"/>
</dbReference>